<dbReference type="AlphaFoldDB" id="L0F4V8"/>
<feature type="transmembrane region" description="Helical" evidence="8">
    <location>
        <begin position="132"/>
        <end position="150"/>
    </location>
</feature>
<dbReference type="GO" id="GO:0005886">
    <property type="term" value="C:plasma membrane"/>
    <property type="evidence" value="ECO:0007669"/>
    <property type="project" value="UniProtKB-SubCell"/>
</dbReference>
<dbReference type="GO" id="GO:0042773">
    <property type="term" value="P:ATP synthesis coupled electron transport"/>
    <property type="evidence" value="ECO:0007669"/>
    <property type="project" value="InterPro"/>
</dbReference>
<evidence type="ECO:0000256" key="2">
    <source>
        <dbReference type="ARBA" id="ARBA00005346"/>
    </source>
</evidence>
<protein>
    <submittedName>
        <fullName evidence="10">Formate hydrogenlyase subunit 3/multisubunit Na+/H+ antiporter, MnhD subunit</fullName>
    </submittedName>
</protein>
<evidence type="ECO:0000313" key="11">
    <source>
        <dbReference type="Proteomes" id="UP000010797"/>
    </source>
</evidence>
<sequence length="499" mass="54089">MNNVVVLPLVIPMLAGLLMAMMRRNIGVQRVLSVISIALVFGVALKLVQQVRYEGIQTLAVGGWQAPYGIVLVADMFSVLLVLTASLVAMACILFAFQSIGKEREQYYFYSLFQFLLVGVNGSFLTGDLFNLFVFFEVMLFSSYVLLSLGGTKRQLKGTIKYVVINSLSSTIFLLGIAYLYAVVGTLNMAHLSVRIAEIGQGGYLTAVALVFMVVFSLKAALFLFFWLPEAYSAPPTVVGAVFAALLTKVGIYALFRMFTLVFYHQPEVTHTLLAIMAGLTLLLGSLGAVAYRDIHRILGYNVIIGVGFIVAGLAIFTQEALMGALYYLLHDIVTKALLFLLGGIIILVAGSDQLKKMGGMIRGYPFLGWLFLLTTLALGGIPPLSGFLGKVLIVQEGLARGVGEMGFYGLTALALLSSLLVLFSLIKIFILTFWGEARVNRGGEKKEIRGLLIPCAGLLVVSIGLGVGAEMLYPYIEQAGYGLMNPEVYIKAVLSEVI</sequence>
<dbReference type="PANTHER" id="PTHR42703">
    <property type="entry name" value="NADH DEHYDROGENASE"/>
    <property type="match status" value="1"/>
</dbReference>
<dbReference type="eggNOG" id="COG0651">
    <property type="taxonomic scope" value="Bacteria"/>
</dbReference>
<dbReference type="NCBIfam" id="NF005818">
    <property type="entry name" value="PRK07691.1"/>
    <property type="match status" value="1"/>
</dbReference>
<evidence type="ECO:0000256" key="6">
    <source>
        <dbReference type="ARBA" id="ARBA00023136"/>
    </source>
</evidence>
<dbReference type="Proteomes" id="UP000010797">
    <property type="component" value="Chromosome"/>
</dbReference>
<evidence type="ECO:0000256" key="3">
    <source>
        <dbReference type="ARBA" id="ARBA00022475"/>
    </source>
</evidence>
<organism evidence="10 11">
    <name type="scientific">Desulfitobacterium dichloroeliminans (strain LMG P-21439 / DCA1)</name>
    <dbReference type="NCBI Taxonomy" id="871963"/>
    <lineage>
        <taxon>Bacteria</taxon>
        <taxon>Bacillati</taxon>
        <taxon>Bacillota</taxon>
        <taxon>Clostridia</taxon>
        <taxon>Eubacteriales</taxon>
        <taxon>Desulfitobacteriaceae</taxon>
        <taxon>Desulfitobacterium</taxon>
    </lineage>
</organism>
<feature type="transmembrane region" description="Helical" evidence="8">
    <location>
        <begin position="107"/>
        <end position="126"/>
    </location>
</feature>
<feature type="transmembrane region" description="Helical" evidence="8">
    <location>
        <begin position="452"/>
        <end position="477"/>
    </location>
</feature>
<dbReference type="InterPro" id="IPR003918">
    <property type="entry name" value="NADH_UbQ_OxRdtase"/>
</dbReference>
<dbReference type="RefSeq" id="WP_015260708.1">
    <property type="nucleotide sequence ID" value="NC_019903.1"/>
</dbReference>
<dbReference type="PANTHER" id="PTHR42703:SF1">
    <property type="entry name" value="NA(+)_H(+) ANTIPORTER SUBUNIT D1"/>
    <property type="match status" value="1"/>
</dbReference>
<dbReference type="InterPro" id="IPR050586">
    <property type="entry name" value="CPA3_Na-H_Antiporter_D"/>
</dbReference>
<dbReference type="InterPro" id="IPR001750">
    <property type="entry name" value="ND/Mrp_TM"/>
</dbReference>
<dbReference type="KEGG" id="ddl:Desdi_0141"/>
<feature type="transmembrane region" description="Helical" evidence="8">
    <location>
        <begin position="204"/>
        <end position="226"/>
    </location>
</feature>
<evidence type="ECO:0000256" key="5">
    <source>
        <dbReference type="ARBA" id="ARBA00022989"/>
    </source>
</evidence>
<evidence type="ECO:0000256" key="7">
    <source>
        <dbReference type="RuleBase" id="RU000320"/>
    </source>
</evidence>
<dbReference type="GO" id="GO:0008137">
    <property type="term" value="F:NADH dehydrogenase (ubiquinone) activity"/>
    <property type="evidence" value="ECO:0007669"/>
    <property type="project" value="InterPro"/>
</dbReference>
<dbReference type="Pfam" id="PF00361">
    <property type="entry name" value="Proton_antipo_M"/>
    <property type="match status" value="1"/>
</dbReference>
<gene>
    <name evidence="10" type="ordered locus">Desdi_0141</name>
</gene>
<evidence type="ECO:0000256" key="8">
    <source>
        <dbReference type="SAM" id="Phobius"/>
    </source>
</evidence>
<dbReference type="OrthoDB" id="9807568at2"/>
<keyword evidence="3" id="KW-1003">Cell membrane</keyword>
<keyword evidence="10" id="KW-0456">Lyase</keyword>
<feature type="transmembrane region" description="Helical" evidence="8">
    <location>
        <begin position="31"/>
        <end position="48"/>
    </location>
</feature>
<dbReference type="EMBL" id="CP003344">
    <property type="protein sequence ID" value="AGA67701.1"/>
    <property type="molecule type" value="Genomic_DNA"/>
</dbReference>
<evidence type="ECO:0000313" key="10">
    <source>
        <dbReference type="EMBL" id="AGA67701.1"/>
    </source>
</evidence>
<feature type="transmembrane region" description="Helical" evidence="8">
    <location>
        <begin position="271"/>
        <end position="292"/>
    </location>
</feature>
<evidence type="ECO:0000259" key="9">
    <source>
        <dbReference type="Pfam" id="PF00361"/>
    </source>
</evidence>
<keyword evidence="11" id="KW-1185">Reference proteome</keyword>
<feature type="transmembrane region" description="Helical" evidence="8">
    <location>
        <begin position="406"/>
        <end position="431"/>
    </location>
</feature>
<reference evidence="11" key="1">
    <citation type="submission" date="2012-02" db="EMBL/GenBank/DDBJ databases">
        <title>Complete sequence of Desulfitobacterium dichloroeliminans LMG P-21439.</title>
        <authorList>
            <person name="Lucas S."/>
            <person name="Han J."/>
            <person name="Lapidus A."/>
            <person name="Cheng J.-F."/>
            <person name="Goodwin L."/>
            <person name="Pitluck S."/>
            <person name="Peters L."/>
            <person name="Ovchinnikova G."/>
            <person name="Teshima H."/>
            <person name="Detter J.C."/>
            <person name="Han C."/>
            <person name="Tapia R."/>
            <person name="Land M."/>
            <person name="Hauser L."/>
            <person name="Kyrpides N."/>
            <person name="Ivanova N."/>
            <person name="Pagani I."/>
            <person name="Kruse T."/>
            <person name="de Vos W.M."/>
            <person name="Boon N."/>
            <person name="Smidt H."/>
            <person name="Woyke T."/>
        </authorList>
    </citation>
    <scope>NUCLEOTIDE SEQUENCE [LARGE SCALE GENOMIC DNA]</scope>
    <source>
        <strain evidence="11">LMG P-21439 / DCA1</strain>
    </source>
</reference>
<feature type="transmembrane region" description="Helical" evidence="8">
    <location>
        <begin position="337"/>
        <end position="355"/>
    </location>
</feature>
<name>L0F4V8_DESDL</name>
<dbReference type="PRINTS" id="PR01437">
    <property type="entry name" value="NUOXDRDTASE4"/>
</dbReference>
<dbReference type="STRING" id="871963.Desdi_0141"/>
<dbReference type="GO" id="GO:0016829">
    <property type="term" value="F:lyase activity"/>
    <property type="evidence" value="ECO:0007669"/>
    <property type="project" value="UniProtKB-KW"/>
</dbReference>
<feature type="domain" description="NADH:quinone oxidoreductase/Mrp antiporter transmembrane" evidence="9">
    <location>
        <begin position="127"/>
        <end position="406"/>
    </location>
</feature>
<dbReference type="NCBIfam" id="NF009306">
    <property type="entry name" value="PRK12663.1"/>
    <property type="match status" value="1"/>
</dbReference>
<feature type="transmembrane region" description="Helical" evidence="8">
    <location>
        <begin position="299"/>
        <end position="317"/>
    </location>
</feature>
<comment type="subcellular location">
    <subcellularLocation>
        <location evidence="1">Cell membrane</location>
        <topology evidence="1">Multi-pass membrane protein</topology>
    </subcellularLocation>
    <subcellularLocation>
        <location evidence="7">Membrane</location>
        <topology evidence="7">Multi-pass membrane protein</topology>
    </subcellularLocation>
</comment>
<feature type="transmembrane region" description="Helical" evidence="8">
    <location>
        <begin position="162"/>
        <end position="184"/>
    </location>
</feature>
<dbReference type="HOGENOM" id="CLU_007100_9_2_9"/>
<evidence type="ECO:0000256" key="4">
    <source>
        <dbReference type="ARBA" id="ARBA00022692"/>
    </source>
</evidence>
<comment type="similarity">
    <text evidence="2">Belongs to the CPA3 antiporters (TC 2.A.63) subunit D family.</text>
</comment>
<keyword evidence="4 7" id="KW-0812">Transmembrane</keyword>
<keyword evidence="6 8" id="KW-0472">Membrane</keyword>
<evidence type="ECO:0000256" key="1">
    <source>
        <dbReference type="ARBA" id="ARBA00004651"/>
    </source>
</evidence>
<accession>L0F4V8</accession>
<feature type="transmembrane region" description="Helical" evidence="8">
    <location>
        <begin position="367"/>
        <end position="386"/>
    </location>
</feature>
<proteinExistence type="inferred from homology"/>
<feature type="transmembrane region" description="Helical" evidence="8">
    <location>
        <begin position="238"/>
        <end position="259"/>
    </location>
</feature>
<keyword evidence="5 8" id="KW-1133">Transmembrane helix</keyword>
<feature type="transmembrane region" description="Helical" evidence="8">
    <location>
        <begin position="68"/>
        <end position="95"/>
    </location>
</feature>
<feature type="transmembrane region" description="Helical" evidence="8">
    <location>
        <begin position="6"/>
        <end position="22"/>
    </location>
</feature>